<protein>
    <submittedName>
        <fullName evidence="1">Uncharacterized protein</fullName>
    </submittedName>
</protein>
<dbReference type="EMBL" id="GGEC01055957">
    <property type="protein sequence ID" value="MBX36441.1"/>
    <property type="molecule type" value="Transcribed_RNA"/>
</dbReference>
<accession>A0A2P2N1W9</accession>
<organism evidence="1">
    <name type="scientific">Rhizophora mucronata</name>
    <name type="common">Asiatic mangrove</name>
    <dbReference type="NCBI Taxonomy" id="61149"/>
    <lineage>
        <taxon>Eukaryota</taxon>
        <taxon>Viridiplantae</taxon>
        <taxon>Streptophyta</taxon>
        <taxon>Embryophyta</taxon>
        <taxon>Tracheophyta</taxon>
        <taxon>Spermatophyta</taxon>
        <taxon>Magnoliopsida</taxon>
        <taxon>eudicotyledons</taxon>
        <taxon>Gunneridae</taxon>
        <taxon>Pentapetalae</taxon>
        <taxon>rosids</taxon>
        <taxon>fabids</taxon>
        <taxon>Malpighiales</taxon>
        <taxon>Rhizophoraceae</taxon>
        <taxon>Rhizophora</taxon>
    </lineage>
</organism>
<reference evidence="1" key="1">
    <citation type="submission" date="2018-02" db="EMBL/GenBank/DDBJ databases">
        <title>Rhizophora mucronata_Transcriptome.</title>
        <authorList>
            <person name="Meera S.P."/>
            <person name="Sreeshan A."/>
            <person name="Augustine A."/>
        </authorList>
    </citation>
    <scope>NUCLEOTIDE SEQUENCE</scope>
    <source>
        <tissue evidence="1">Leaf</tissue>
    </source>
</reference>
<evidence type="ECO:0000313" key="1">
    <source>
        <dbReference type="EMBL" id="MBX36441.1"/>
    </source>
</evidence>
<dbReference type="AlphaFoldDB" id="A0A2P2N1W9"/>
<proteinExistence type="predicted"/>
<name>A0A2P2N1W9_RHIMU</name>
<sequence length="27" mass="3093">MLHKSQLISHTPTAIPAIHSYLYLDKN</sequence>